<name>A0A845MJV0_9PROT</name>
<reference evidence="3 4" key="1">
    <citation type="journal article" date="2014" name="Int. J. Syst. Evol. Microbiol.">
        <title>Sneathiella chungangensis sp. nov., isolated from a marine sand, and emended description of the genus Sneathiella.</title>
        <authorList>
            <person name="Siamphan C."/>
            <person name="Kim H."/>
            <person name="Lee J.S."/>
            <person name="Kim W."/>
        </authorList>
    </citation>
    <scope>NUCLEOTIDE SEQUENCE [LARGE SCALE GENOMIC DNA]</scope>
    <source>
        <strain evidence="3 4">KCTC 32476</strain>
    </source>
</reference>
<protein>
    <recommendedName>
        <fullName evidence="2">Large polyvalent protein associated domain-containing protein</fullName>
    </recommendedName>
</protein>
<organism evidence="3 4">
    <name type="scientific">Sneathiella chungangensis</name>
    <dbReference type="NCBI Taxonomy" id="1418234"/>
    <lineage>
        <taxon>Bacteria</taxon>
        <taxon>Pseudomonadati</taxon>
        <taxon>Pseudomonadota</taxon>
        <taxon>Alphaproteobacteria</taxon>
        <taxon>Sneathiellales</taxon>
        <taxon>Sneathiellaceae</taxon>
        <taxon>Sneathiella</taxon>
    </lineage>
</organism>
<evidence type="ECO:0000256" key="1">
    <source>
        <dbReference type="SAM" id="MobiDB-lite"/>
    </source>
</evidence>
<feature type="region of interest" description="Disordered" evidence="1">
    <location>
        <begin position="328"/>
        <end position="356"/>
    </location>
</feature>
<evidence type="ECO:0000313" key="3">
    <source>
        <dbReference type="EMBL" id="MZR24119.1"/>
    </source>
</evidence>
<comment type="caution">
    <text evidence="3">The sequence shown here is derived from an EMBL/GenBank/DDBJ whole genome shotgun (WGS) entry which is preliminary data.</text>
</comment>
<gene>
    <name evidence="3" type="ORF">GQF03_17430</name>
</gene>
<accession>A0A845MJV0</accession>
<dbReference type="Proteomes" id="UP000445696">
    <property type="component" value="Unassembled WGS sequence"/>
</dbReference>
<dbReference type="EMBL" id="WTVA01000015">
    <property type="protein sequence ID" value="MZR24119.1"/>
    <property type="molecule type" value="Genomic_DNA"/>
</dbReference>
<dbReference type="OrthoDB" id="343736at2"/>
<keyword evidence="4" id="KW-1185">Reference proteome</keyword>
<proteinExistence type="predicted"/>
<dbReference type="RefSeq" id="WP_161340577.1">
    <property type="nucleotide sequence ID" value="NZ_JBHSDG010000003.1"/>
</dbReference>
<feature type="region of interest" description="Disordered" evidence="1">
    <location>
        <begin position="389"/>
        <end position="418"/>
    </location>
</feature>
<evidence type="ECO:0000313" key="4">
    <source>
        <dbReference type="Proteomes" id="UP000445696"/>
    </source>
</evidence>
<sequence>MSNAFDQFDGPKKANAFDRFDAGKKEKSSLFVRGAKSGFMDETLAGQVIQHITAGEPYNLERLKQTPNIDRGPKDTYNFEQARPELFDPDFEAMTGEDAPITRMSPAMQKRFQSRYEALTPEQKERFAKEYAEKQADYKKWRKGFEESTAVSPEEFEGVGDYLAYGAGTLTGTAASPESLIGPAGVRTVGKGVVATAKTIGKASVGNVAAEAAIDPVVQGLQVEHGQREKFDIRDTVLSAMGAGVLGGVLSGGGILAKKVIDAVRGAKLVPDSMTDAEILTRAKEDVPEFAKAMEGNPADNQESFRDQYVREGDANQAQQPNPFDVFDEGTGRPENLTKPHIQENISDPDNLESTGEIPQLDKTIETGPDLAKPDNQEGLLSNVKVQDDLPDTANMEPGENYTGMRQDTPGAGGRELNDPIRRETIIRDFSKALGVPIYEGRIPEQSKVLGFYRKGIEEVRLRKFNDIEVAAHEIAHLLDDRVPELSKQYKGNKTFKEELRGVSYDRTKLFEGFAEFQRLWMTQPEKAAELAPRFNAWFEDFVARSEYGPALLKARKDMTAWFDQDALKRARSKIGEAEKGLPSNFAGRLRQATIDDLQGIKEMEQELTGGLSPRGAYETARLTRAKHSITEGAMTIGAPIVKEDGSHSFTGKGLKQILEPVANRQDDFWTYAVGRSAKELMGQGREHLFTKNEVDAMLKLETPAFKKAFQEYQVWNNKILDFAQAKGVIDPKVRQLWKRAAYLPFYRVGGGSQKATKGTQGNWKGIQALTGGTENLQDIARNVVQNAATLIDVALTNEARLEVAKLARGKRGAHFMAKIPKEQIPIDIDSRQVEDAIVKALGADKKTQLPIHVQSTVDDISTGLGPLTTFLLRGQAPRGGNVVAVLNGGKPEFYEVADPVLLRSLTNLNREARGWITRVLSIPKRLGQASITLTPDFMVANIARDTLLGSIVSRTGFKPVVDSIRGMKSRITHDQNYKDFIANGGGFSSYLVDEEAFAKHLEKFYTKKGINPHNVLNTPAKLLYGLETIADAFEMSTRLGEYRRAMAQGEHPRHAAYLAREVSTDFAMRGGGLPRGHELHDKFDDVAEGLGFMYDTVIFLKAAANGIDRTYRGFVHDPNRAAIAAKTGLLALASMGLYLMNKDNPLYQDLEDWDKDGHWHFFVPKLDAPIDATPEERYIHLRYPKIWEVGAISSIAERTLEGIEKGTPAETFKNIAEVISTTFGVEYLPQAIAPAYEVYANKNRFTGRPVEGMAQEAVQPWARANNGTSQTLRAAGETVRNIPGLNKISPVQAQHLIRGYFNTWAAYGLMLSDAALFDDAPDLRADQYPVLRRFYQQSPSRHSKAVGDFYDMLKEATETRRTISSLVRSNREDMAREQEHSKANRLYTPLTRANKIMQAYNSETKKIYNAKGLEETRQLAKEQENLGEGRLQSRALKEGVWNDAGALKAFLLDNIIAARNEYAKRVMEGIKEQ</sequence>
<dbReference type="Pfam" id="PF18857">
    <property type="entry name" value="LPD38"/>
    <property type="match status" value="1"/>
</dbReference>
<dbReference type="InterPro" id="IPR040561">
    <property type="entry name" value="LPD38"/>
</dbReference>
<feature type="compositionally biased region" description="Basic and acidic residues" evidence="1">
    <location>
        <begin position="330"/>
        <end position="342"/>
    </location>
</feature>
<feature type="compositionally biased region" description="Polar residues" evidence="1">
    <location>
        <begin position="344"/>
        <end position="354"/>
    </location>
</feature>
<feature type="domain" description="Large polyvalent protein associated" evidence="2">
    <location>
        <begin position="1147"/>
        <end position="1332"/>
    </location>
</feature>
<evidence type="ECO:0000259" key="2">
    <source>
        <dbReference type="Pfam" id="PF18857"/>
    </source>
</evidence>